<evidence type="ECO:0000313" key="2">
    <source>
        <dbReference type="Proteomes" id="UP000186817"/>
    </source>
</evidence>
<comment type="caution">
    <text evidence="1">The sequence shown here is derived from an EMBL/GenBank/DDBJ whole genome shotgun (WGS) entry which is preliminary data.</text>
</comment>
<dbReference type="PANTHER" id="PTHR24113:SF15">
    <property type="entry name" value="NACHT DOMAIN-CONTAINING PROTEIN"/>
    <property type="match status" value="1"/>
</dbReference>
<dbReference type="OrthoDB" id="442066at2759"/>
<dbReference type="PANTHER" id="PTHR24113">
    <property type="entry name" value="RAN GTPASE-ACTIVATING PROTEIN 1"/>
    <property type="match status" value="1"/>
</dbReference>
<dbReference type="GO" id="GO:0005096">
    <property type="term" value="F:GTPase activator activity"/>
    <property type="evidence" value="ECO:0007669"/>
    <property type="project" value="InterPro"/>
</dbReference>
<dbReference type="GO" id="GO:0005634">
    <property type="term" value="C:nucleus"/>
    <property type="evidence" value="ECO:0007669"/>
    <property type="project" value="TreeGrafter"/>
</dbReference>
<dbReference type="GO" id="GO:0006913">
    <property type="term" value="P:nucleocytoplasmic transport"/>
    <property type="evidence" value="ECO:0007669"/>
    <property type="project" value="TreeGrafter"/>
</dbReference>
<dbReference type="InterPro" id="IPR001611">
    <property type="entry name" value="Leu-rich_rpt"/>
</dbReference>
<organism evidence="1 2">
    <name type="scientific">Symbiodinium microadriaticum</name>
    <name type="common">Dinoflagellate</name>
    <name type="synonym">Zooxanthella microadriatica</name>
    <dbReference type="NCBI Taxonomy" id="2951"/>
    <lineage>
        <taxon>Eukaryota</taxon>
        <taxon>Sar</taxon>
        <taxon>Alveolata</taxon>
        <taxon>Dinophyceae</taxon>
        <taxon>Suessiales</taxon>
        <taxon>Symbiodiniaceae</taxon>
        <taxon>Symbiodinium</taxon>
    </lineage>
</organism>
<evidence type="ECO:0000313" key="1">
    <source>
        <dbReference type="EMBL" id="OLP94445.1"/>
    </source>
</evidence>
<dbReference type="EMBL" id="LSRX01000541">
    <property type="protein sequence ID" value="OLP94445.1"/>
    <property type="molecule type" value="Genomic_DNA"/>
</dbReference>
<dbReference type="Proteomes" id="UP000186817">
    <property type="component" value="Unassembled WGS sequence"/>
</dbReference>
<dbReference type="GO" id="GO:0048471">
    <property type="term" value="C:perinuclear region of cytoplasm"/>
    <property type="evidence" value="ECO:0007669"/>
    <property type="project" value="TreeGrafter"/>
</dbReference>
<dbReference type="GO" id="GO:0005829">
    <property type="term" value="C:cytosol"/>
    <property type="evidence" value="ECO:0007669"/>
    <property type="project" value="TreeGrafter"/>
</dbReference>
<keyword evidence="2" id="KW-1185">Reference proteome</keyword>
<dbReference type="Gene3D" id="3.80.10.10">
    <property type="entry name" value="Ribonuclease Inhibitor"/>
    <property type="match status" value="1"/>
</dbReference>
<dbReference type="Pfam" id="PF13516">
    <property type="entry name" value="LRR_6"/>
    <property type="match status" value="2"/>
</dbReference>
<protein>
    <submittedName>
        <fullName evidence="1">Protein NLRC3</fullName>
    </submittedName>
</protein>
<reference evidence="1 2" key="1">
    <citation type="submission" date="2016-02" db="EMBL/GenBank/DDBJ databases">
        <title>Genome analysis of coral dinoflagellate symbionts highlights evolutionary adaptations to a symbiotic lifestyle.</title>
        <authorList>
            <person name="Aranda M."/>
            <person name="Li Y."/>
            <person name="Liew Y.J."/>
            <person name="Baumgarten S."/>
            <person name="Simakov O."/>
            <person name="Wilson M."/>
            <person name="Piel J."/>
            <person name="Ashoor H."/>
            <person name="Bougouffa S."/>
            <person name="Bajic V.B."/>
            <person name="Ryu T."/>
            <person name="Ravasi T."/>
            <person name="Bayer T."/>
            <person name="Micklem G."/>
            <person name="Kim H."/>
            <person name="Bhak J."/>
            <person name="Lajeunesse T.C."/>
            <person name="Voolstra C.R."/>
        </authorList>
    </citation>
    <scope>NUCLEOTIDE SEQUENCE [LARGE SCALE GENOMIC DNA]</scope>
    <source>
        <strain evidence="1 2">CCMP2467</strain>
    </source>
</reference>
<dbReference type="AlphaFoldDB" id="A0A1Q9DGZ8"/>
<dbReference type="SMART" id="SM00368">
    <property type="entry name" value="LRR_RI"/>
    <property type="match status" value="3"/>
</dbReference>
<dbReference type="SUPFAM" id="SSF52047">
    <property type="entry name" value="RNI-like"/>
    <property type="match status" value="1"/>
</dbReference>
<name>A0A1Q9DGZ8_SYMMI</name>
<dbReference type="GO" id="GO:0031267">
    <property type="term" value="F:small GTPase binding"/>
    <property type="evidence" value="ECO:0007669"/>
    <property type="project" value="TreeGrafter"/>
</dbReference>
<proteinExistence type="predicted"/>
<accession>A0A1Q9DGZ8</accession>
<dbReference type="InterPro" id="IPR027038">
    <property type="entry name" value="RanGap"/>
</dbReference>
<sequence>MSTIIESEAAFERRCLEVNGDGSLLSGQGVKTFRSLAFALGTPQAPPAEEAFKDLTKKVYGHDEPTVGELSSVRPGWQEIDVDGELDPAYQLIDACNHQMENAVIYWLALSICPKREVEVIAGFKEKPSTLQVENNTVKIGNPAVTVECDTSDSLKCQWAWMRRGLAYDQCRMISYNVHQKWIQRLLDCLSQMPPPGFAGVTLSQCIRADKEIFLMMSQEGLLSFKPRASGKPPLYAMMTRLSYDVRVAQFVLPMQQGQVTKMLDETTVGVCGDAAENFDAEISSSSSEHGAGVDWDAQESTPSAVRVSFGFYVKGRTGFYVLTLLILTMLIIRTASVSRGKHLEKWAFQQRVEEANQLYFETARLVPALHWASSLVELASAHLSTNLFSHPCRRILQKGEVFQAVKSGESHVFLGFKDLSEVVDVKGVEINLELIHIGTPCAPQVFIHRALQCGHPRNLDFHLDSDVDEAIRANFLGDPSELAKFRIAFVKKWSSRAKELQAEEDKLHSSMPDYLARVLQGKRLLLMREMMASAGIAFDRTGKKAIEHASSFATLGLHVDLSRVSNQAMRTLSSACRAATGPVKLNDALKLSLNVLRDRVLSSEPLKIQPSLRSTWILFTDGACEPEKSWGGVGGVLFSPSGSCVSYFGEEVPSDLMRSLLPSSKNPIFELEFAPVLMAFELWHDLFRGSQLVCYLDNEGARHSCIRCFADSSEIADSWVRKILDLETSSGVHVWYGRMPTSANIAEGHRDLLSMRWPKAAGTCGIPRWKNSDLPSALAESLTGMSLLEHLDLRSNQIGSEGAQALAPALKGLAAVKVLDLGVQVLLDPILGEELGALAESLTGMPSLEQLDLKFSKIGSEAAQALAPALKGLAALKGLRLGYNALGDHGAKAVRDAVEDLPAFEKLEV</sequence>
<dbReference type="InterPro" id="IPR032675">
    <property type="entry name" value="LRR_dom_sf"/>
</dbReference>
<gene>
    <name evidence="1" type="primary">NLRC3</name>
    <name evidence="1" type="ORF">AK812_SmicGene23532</name>
</gene>